<dbReference type="Proteomes" id="UP001055811">
    <property type="component" value="Linkage Group LG01"/>
</dbReference>
<evidence type="ECO:0000313" key="1">
    <source>
        <dbReference type="EMBL" id="KAI3792196.1"/>
    </source>
</evidence>
<evidence type="ECO:0000313" key="2">
    <source>
        <dbReference type="Proteomes" id="UP001055811"/>
    </source>
</evidence>
<dbReference type="EMBL" id="CM042009">
    <property type="protein sequence ID" value="KAI3792196.1"/>
    <property type="molecule type" value="Genomic_DNA"/>
</dbReference>
<sequence>MLPSEQLHLGKTADDDPSLDSLEARSKLVEEQQKQIFSNFEDLDNLCFDFPSSPVENKLQAGDFQFKDDEKGSPFASLGIVKDLVSRSRKLNDQKTLVSNCSDEDPEANEKKLSTTAKIRIAGQQFIDSYSSKADEISQPNHPYAVSFSRLSDDEAEDIELLLTLLASAEKTDKKQFDHARKLVQLCSNMCLNEETPVERLVYYFSEAIHIKINHEMGIVARNELDSMQMFDLQEALMNVDTRIFAFHQKVPLSQVCQFSSIHTIINNLKKARKIHIIDLEIRTGMHYIVMMQAIENCREWHIDHIKITAIGTRLADFAKSMNIPFSFKIVMVADVLDFNIDLIELCDGEKVAVYAAFFLSYHIVKPNRLEYLMRVIRKINPCVMVIAEVEANHTSPVFVNRFIEALFFYGALFDSLSDCLVNDDLNRRAIESVFYGYCIRNIVAAEGDERTIRHTGLDVWRKFFKRFGMLEIELSDTALNEAKLLIDDFNCGNSCSLVVDGGCFLVGWKGVPVFSVSAWKFII</sequence>
<comment type="caution">
    <text evidence="1">The sequence shown here is derived from an EMBL/GenBank/DDBJ whole genome shotgun (WGS) entry which is preliminary data.</text>
</comment>
<keyword evidence="2" id="KW-1185">Reference proteome</keyword>
<name>A0ACB9HA50_CICIN</name>
<reference evidence="1 2" key="2">
    <citation type="journal article" date="2022" name="Mol. Ecol. Resour.">
        <title>The genomes of chicory, endive, great burdock and yacon provide insights into Asteraceae paleo-polyploidization history and plant inulin production.</title>
        <authorList>
            <person name="Fan W."/>
            <person name="Wang S."/>
            <person name="Wang H."/>
            <person name="Wang A."/>
            <person name="Jiang F."/>
            <person name="Liu H."/>
            <person name="Zhao H."/>
            <person name="Xu D."/>
            <person name="Zhang Y."/>
        </authorList>
    </citation>
    <scope>NUCLEOTIDE SEQUENCE [LARGE SCALE GENOMIC DNA]</scope>
    <source>
        <strain evidence="2">cv. Punajuju</strain>
        <tissue evidence="1">Leaves</tissue>
    </source>
</reference>
<accession>A0ACB9HA50</accession>
<reference evidence="2" key="1">
    <citation type="journal article" date="2022" name="Mol. Ecol. Resour.">
        <title>The genomes of chicory, endive, great burdock and yacon provide insights into Asteraceae palaeo-polyploidization history and plant inulin production.</title>
        <authorList>
            <person name="Fan W."/>
            <person name="Wang S."/>
            <person name="Wang H."/>
            <person name="Wang A."/>
            <person name="Jiang F."/>
            <person name="Liu H."/>
            <person name="Zhao H."/>
            <person name="Xu D."/>
            <person name="Zhang Y."/>
        </authorList>
    </citation>
    <scope>NUCLEOTIDE SEQUENCE [LARGE SCALE GENOMIC DNA]</scope>
    <source>
        <strain evidence="2">cv. Punajuju</strain>
    </source>
</reference>
<organism evidence="1 2">
    <name type="scientific">Cichorium intybus</name>
    <name type="common">Chicory</name>
    <dbReference type="NCBI Taxonomy" id="13427"/>
    <lineage>
        <taxon>Eukaryota</taxon>
        <taxon>Viridiplantae</taxon>
        <taxon>Streptophyta</taxon>
        <taxon>Embryophyta</taxon>
        <taxon>Tracheophyta</taxon>
        <taxon>Spermatophyta</taxon>
        <taxon>Magnoliopsida</taxon>
        <taxon>eudicotyledons</taxon>
        <taxon>Gunneridae</taxon>
        <taxon>Pentapetalae</taxon>
        <taxon>asterids</taxon>
        <taxon>campanulids</taxon>
        <taxon>Asterales</taxon>
        <taxon>Asteraceae</taxon>
        <taxon>Cichorioideae</taxon>
        <taxon>Cichorieae</taxon>
        <taxon>Cichoriinae</taxon>
        <taxon>Cichorium</taxon>
    </lineage>
</organism>
<gene>
    <name evidence="1" type="ORF">L2E82_06069</name>
</gene>
<proteinExistence type="predicted"/>
<protein>
    <submittedName>
        <fullName evidence="1">Uncharacterized protein</fullName>
    </submittedName>
</protein>